<dbReference type="EMBL" id="EAAA01001970">
    <property type="status" value="NOT_ANNOTATED_CDS"/>
    <property type="molecule type" value="Genomic_DNA"/>
</dbReference>
<dbReference type="PANTHER" id="PTHR45692:SF1">
    <property type="entry name" value="G-PROTEIN COUPLED RECEPTORS FAMILY 2 PROFILE 2 DOMAIN-CONTAINING PROTEIN"/>
    <property type="match status" value="1"/>
</dbReference>
<name>H2XSY2_CIOIN</name>
<evidence type="ECO:0000256" key="1">
    <source>
        <dbReference type="ARBA" id="ARBA00004370"/>
    </source>
</evidence>
<dbReference type="InterPro" id="IPR046338">
    <property type="entry name" value="GAIN_dom_sf"/>
</dbReference>
<dbReference type="GO" id="GO:0016020">
    <property type="term" value="C:membrane"/>
    <property type="evidence" value="ECO:0007669"/>
    <property type="project" value="UniProtKB-SubCell"/>
</dbReference>
<sequence length="127" mass="14674">MQNNAYRDQVTIVHHKSSSLFPSNFNISQITAVSFNLQINIDNLPDPVKIENSNLPFRHSKVVKPENRYQADRTQLQCRYWDEDTTNWLPDGCCLNHTEYPPLCQCNHLTNFALVVARDVVPADFIL</sequence>
<dbReference type="Gene3D" id="2.60.220.50">
    <property type="match status" value="1"/>
</dbReference>
<dbReference type="Pfam" id="PF01825">
    <property type="entry name" value="GPS"/>
    <property type="match status" value="1"/>
</dbReference>
<dbReference type="HOGENOM" id="CLU_1975443_0_0_1"/>
<dbReference type="InterPro" id="IPR000203">
    <property type="entry name" value="GPS"/>
</dbReference>
<reference evidence="5" key="3">
    <citation type="submission" date="2025-08" db="UniProtKB">
        <authorList>
            <consortium name="Ensembl"/>
        </authorList>
    </citation>
    <scope>IDENTIFICATION</scope>
</reference>
<dbReference type="PANTHER" id="PTHR45692">
    <property type="entry name" value="G_PROTEIN_RECEP_F2_4 DOMAIN-CONTAINING PROTEIN"/>
    <property type="match status" value="1"/>
</dbReference>
<dbReference type="InParanoid" id="H2XSY2"/>
<evidence type="ECO:0000313" key="5">
    <source>
        <dbReference type="Ensembl" id="ENSCINP00000032766.1"/>
    </source>
</evidence>
<proteinExistence type="predicted"/>
<evidence type="ECO:0000256" key="4">
    <source>
        <dbReference type="ARBA" id="ARBA00023136"/>
    </source>
</evidence>
<comment type="subcellular location">
    <subcellularLocation>
        <location evidence="1">Membrane</location>
    </subcellularLocation>
</comment>
<keyword evidence="3" id="KW-1133">Transmembrane helix</keyword>
<organism evidence="5 6">
    <name type="scientific">Ciona intestinalis</name>
    <name type="common">Transparent sea squirt</name>
    <name type="synonym">Ascidia intestinalis</name>
    <dbReference type="NCBI Taxonomy" id="7719"/>
    <lineage>
        <taxon>Eukaryota</taxon>
        <taxon>Metazoa</taxon>
        <taxon>Chordata</taxon>
        <taxon>Tunicata</taxon>
        <taxon>Ascidiacea</taxon>
        <taxon>Phlebobranchia</taxon>
        <taxon>Cionidae</taxon>
        <taxon>Ciona</taxon>
    </lineage>
</organism>
<accession>H2XSY2</accession>
<protein>
    <submittedName>
        <fullName evidence="5">Uncharacterized protein</fullName>
    </submittedName>
</protein>
<evidence type="ECO:0000256" key="2">
    <source>
        <dbReference type="ARBA" id="ARBA00022692"/>
    </source>
</evidence>
<reference evidence="6" key="1">
    <citation type="journal article" date="2002" name="Science">
        <title>The draft genome of Ciona intestinalis: insights into chordate and vertebrate origins.</title>
        <authorList>
            <person name="Dehal P."/>
            <person name="Satou Y."/>
            <person name="Campbell R.K."/>
            <person name="Chapman J."/>
            <person name="Degnan B."/>
            <person name="De Tomaso A."/>
            <person name="Davidson B."/>
            <person name="Di Gregorio A."/>
            <person name="Gelpke M."/>
            <person name="Goodstein D.M."/>
            <person name="Harafuji N."/>
            <person name="Hastings K.E."/>
            <person name="Ho I."/>
            <person name="Hotta K."/>
            <person name="Huang W."/>
            <person name="Kawashima T."/>
            <person name="Lemaire P."/>
            <person name="Martinez D."/>
            <person name="Meinertzhagen I.A."/>
            <person name="Necula S."/>
            <person name="Nonaka M."/>
            <person name="Putnam N."/>
            <person name="Rash S."/>
            <person name="Saiga H."/>
            <person name="Satake M."/>
            <person name="Terry A."/>
            <person name="Yamada L."/>
            <person name="Wang H.G."/>
            <person name="Awazu S."/>
            <person name="Azumi K."/>
            <person name="Boore J."/>
            <person name="Branno M."/>
            <person name="Chin-Bow S."/>
            <person name="DeSantis R."/>
            <person name="Doyle S."/>
            <person name="Francino P."/>
            <person name="Keys D.N."/>
            <person name="Haga S."/>
            <person name="Hayashi H."/>
            <person name="Hino K."/>
            <person name="Imai K.S."/>
            <person name="Inaba K."/>
            <person name="Kano S."/>
            <person name="Kobayashi K."/>
            <person name="Kobayashi M."/>
            <person name="Lee B.I."/>
            <person name="Makabe K.W."/>
            <person name="Manohar C."/>
            <person name="Matassi G."/>
            <person name="Medina M."/>
            <person name="Mochizuki Y."/>
            <person name="Mount S."/>
            <person name="Morishita T."/>
            <person name="Miura S."/>
            <person name="Nakayama A."/>
            <person name="Nishizaka S."/>
            <person name="Nomoto H."/>
            <person name="Ohta F."/>
            <person name="Oishi K."/>
            <person name="Rigoutsos I."/>
            <person name="Sano M."/>
            <person name="Sasaki A."/>
            <person name="Sasakura Y."/>
            <person name="Shoguchi E."/>
            <person name="Shin-i T."/>
            <person name="Spagnuolo A."/>
            <person name="Stainier D."/>
            <person name="Suzuki M.M."/>
            <person name="Tassy O."/>
            <person name="Takatori N."/>
            <person name="Tokuoka M."/>
            <person name="Yagi K."/>
            <person name="Yoshizaki F."/>
            <person name="Wada S."/>
            <person name="Zhang C."/>
            <person name="Hyatt P.D."/>
            <person name="Larimer F."/>
            <person name="Detter C."/>
            <person name="Doggett N."/>
            <person name="Glavina T."/>
            <person name="Hawkins T."/>
            <person name="Richardson P."/>
            <person name="Lucas S."/>
            <person name="Kohara Y."/>
            <person name="Levine M."/>
            <person name="Satoh N."/>
            <person name="Rokhsar D.S."/>
        </authorList>
    </citation>
    <scope>NUCLEOTIDE SEQUENCE [LARGE SCALE GENOMIC DNA]</scope>
</reference>
<keyword evidence="2" id="KW-0812">Transmembrane</keyword>
<keyword evidence="4" id="KW-0472">Membrane</keyword>
<evidence type="ECO:0000256" key="3">
    <source>
        <dbReference type="ARBA" id="ARBA00022989"/>
    </source>
</evidence>
<evidence type="ECO:0000313" key="6">
    <source>
        <dbReference type="Proteomes" id="UP000008144"/>
    </source>
</evidence>
<reference evidence="5" key="4">
    <citation type="submission" date="2025-09" db="UniProtKB">
        <authorList>
            <consortium name="Ensembl"/>
        </authorList>
    </citation>
    <scope>IDENTIFICATION</scope>
</reference>
<keyword evidence="6" id="KW-1185">Reference proteome</keyword>
<dbReference type="Proteomes" id="UP000008144">
    <property type="component" value="Chromosome 4"/>
</dbReference>
<dbReference type="AlphaFoldDB" id="H2XSY2"/>
<reference evidence="5" key="2">
    <citation type="journal article" date="2008" name="Genome Biol.">
        <title>Improved genome assembly and evidence-based global gene model set for the chordate Ciona intestinalis: new insight into intron and operon populations.</title>
        <authorList>
            <person name="Satou Y."/>
            <person name="Mineta K."/>
            <person name="Ogasawara M."/>
            <person name="Sasakura Y."/>
            <person name="Shoguchi E."/>
            <person name="Ueno K."/>
            <person name="Yamada L."/>
            <person name="Matsumoto J."/>
            <person name="Wasserscheid J."/>
            <person name="Dewar K."/>
            <person name="Wiley G.B."/>
            <person name="Macmil S.L."/>
            <person name="Roe B.A."/>
            <person name="Zeller R.W."/>
            <person name="Hastings K.E."/>
            <person name="Lemaire P."/>
            <person name="Lindquist E."/>
            <person name="Endo T."/>
            <person name="Hotta K."/>
            <person name="Inaba K."/>
        </authorList>
    </citation>
    <scope>NUCLEOTIDE SEQUENCE [LARGE SCALE GENOMIC DNA]</scope>
    <source>
        <strain evidence="5">wild type</strain>
    </source>
</reference>
<dbReference type="Ensembl" id="ENSCINT00000032204.1">
    <property type="protein sequence ID" value="ENSCINP00000032766.1"/>
    <property type="gene ID" value="ENSCING00000022353.1"/>
</dbReference>